<dbReference type="RefSeq" id="WP_188946914.1">
    <property type="nucleotide sequence ID" value="NZ_BMPH01000001.1"/>
</dbReference>
<dbReference type="SUPFAM" id="SSF46689">
    <property type="entry name" value="Homeodomain-like"/>
    <property type="match status" value="1"/>
</dbReference>
<comment type="caution">
    <text evidence="3">The sequence shown here is derived from an EMBL/GenBank/DDBJ whole genome shotgun (WGS) entry which is preliminary data.</text>
</comment>
<reference evidence="3 4" key="1">
    <citation type="submission" date="2021-03" db="EMBL/GenBank/DDBJ databases">
        <title>Sequencing the genomes of 1000 actinobacteria strains.</title>
        <authorList>
            <person name="Klenk H.-P."/>
        </authorList>
    </citation>
    <scope>NUCLEOTIDE SEQUENCE [LARGE SCALE GENOMIC DNA]</scope>
    <source>
        <strain evidence="3 4">DSM 20168</strain>
    </source>
</reference>
<accession>A0ABS4XTJ6</accession>
<evidence type="ECO:0000313" key="4">
    <source>
        <dbReference type="Proteomes" id="UP001195422"/>
    </source>
</evidence>
<dbReference type="NCBIfam" id="NF033577">
    <property type="entry name" value="transpos_IS481"/>
    <property type="match status" value="1"/>
</dbReference>
<dbReference type="PANTHER" id="PTHR35004">
    <property type="entry name" value="TRANSPOSASE RV3428C-RELATED"/>
    <property type="match status" value="1"/>
</dbReference>
<dbReference type="PANTHER" id="PTHR35004:SF7">
    <property type="entry name" value="INTEGRASE PROTEIN"/>
    <property type="match status" value="1"/>
</dbReference>
<evidence type="ECO:0000256" key="1">
    <source>
        <dbReference type="SAM" id="MobiDB-lite"/>
    </source>
</evidence>
<organism evidence="3 4">
    <name type="scientific">Glutamicibacter protophormiae</name>
    <name type="common">Brevibacterium protophormiae</name>
    <dbReference type="NCBI Taxonomy" id="37930"/>
    <lineage>
        <taxon>Bacteria</taxon>
        <taxon>Bacillati</taxon>
        <taxon>Actinomycetota</taxon>
        <taxon>Actinomycetes</taxon>
        <taxon>Micrococcales</taxon>
        <taxon>Micrococcaceae</taxon>
        <taxon>Glutamicibacter</taxon>
    </lineage>
</organism>
<dbReference type="InterPro" id="IPR036397">
    <property type="entry name" value="RNaseH_sf"/>
</dbReference>
<dbReference type="Pfam" id="PF13683">
    <property type="entry name" value="rve_3"/>
    <property type="match status" value="1"/>
</dbReference>
<protein>
    <submittedName>
        <fullName evidence="3">Transposase InsO family protein</fullName>
    </submittedName>
</protein>
<keyword evidence="4" id="KW-1185">Reference proteome</keyword>
<dbReference type="InterPro" id="IPR001584">
    <property type="entry name" value="Integrase_cat-core"/>
</dbReference>
<dbReference type="Pfam" id="PF00665">
    <property type="entry name" value="rve"/>
    <property type="match status" value="1"/>
</dbReference>
<dbReference type="SUPFAM" id="SSF53098">
    <property type="entry name" value="Ribonuclease H-like"/>
    <property type="match status" value="1"/>
</dbReference>
<sequence>MSNSLSASMRRQIIEFDPGLPDSSSISQFCNELGISRPSYYKVKARYVAEGNKALNPHSRAPKTDRRIYGDQTKAMVLRIRKRLAKDGWDNGPLSIWFESLDTEEFGEQRPSVATIGRILSEAGVTQRNPRKRPRKSWLRFARSHPMELWQIDGLEYRLFDQNATKAMIYQLVDDGSRFDVGTRCFEQLENARDAIETLKAAFATYGVPQQLLSDNGGAFNLSRQGIVNQTEIFLASVGCEAITGQFSHPQTQGKNERSHSTLLKFLDAHAPQNLTELSILLEQYRNHYNHRRRHQALKVGHTYLTPAQAWEAGDHRASDGVAIDIAQLQAKAQSYVDKALAAKAELAAPEEADDEPQIPGRTKDENHTGSPSVLADQRDDVIQIRRTNPQIYFRGRIFKVPTHLIGEYQLVLSKDAYTLYSMVDGEQSVSFPLPVRLQSSARLVPLWQVYGARIRDPKPAWTQKRIEYEDIYYSSGDAAS</sequence>
<dbReference type="InterPro" id="IPR009057">
    <property type="entry name" value="Homeodomain-like_sf"/>
</dbReference>
<evidence type="ECO:0000259" key="2">
    <source>
        <dbReference type="PROSITE" id="PS50994"/>
    </source>
</evidence>
<dbReference type="Gene3D" id="3.30.420.10">
    <property type="entry name" value="Ribonuclease H-like superfamily/Ribonuclease H"/>
    <property type="match status" value="1"/>
</dbReference>
<dbReference type="Pfam" id="PF13518">
    <property type="entry name" value="HTH_28"/>
    <property type="match status" value="1"/>
</dbReference>
<dbReference type="PROSITE" id="PS50994">
    <property type="entry name" value="INTEGRASE"/>
    <property type="match status" value="1"/>
</dbReference>
<dbReference type="InterPro" id="IPR055247">
    <property type="entry name" value="InsJ-like_HTH"/>
</dbReference>
<feature type="domain" description="Integrase catalytic" evidence="2">
    <location>
        <begin position="142"/>
        <end position="315"/>
    </location>
</feature>
<gene>
    <name evidence="3" type="ORF">JOF39_002922</name>
</gene>
<feature type="region of interest" description="Disordered" evidence="1">
    <location>
        <begin position="347"/>
        <end position="378"/>
    </location>
</feature>
<proteinExistence type="predicted"/>
<dbReference type="InterPro" id="IPR047656">
    <property type="entry name" value="IS481-like_transpos"/>
</dbReference>
<dbReference type="EMBL" id="JAGIOJ010000001">
    <property type="protein sequence ID" value="MBP2399841.1"/>
    <property type="molecule type" value="Genomic_DNA"/>
</dbReference>
<evidence type="ECO:0000313" key="3">
    <source>
        <dbReference type="EMBL" id="MBP2399841.1"/>
    </source>
</evidence>
<dbReference type="Proteomes" id="UP001195422">
    <property type="component" value="Unassembled WGS sequence"/>
</dbReference>
<name>A0ABS4XTJ6_GLUPR</name>
<dbReference type="InterPro" id="IPR012337">
    <property type="entry name" value="RNaseH-like_sf"/>
</dbReference>